<dbReference type="InterPro" id="IPR003810">
    <property type="entry name" value="Mntp/YtaF"/>
</dbReference>
<dbReference type="STRING" id="471514.AN477_20245"/>
<sequence length="190" mass="20405">MGWLNGFIIANWIGIGSNLDNCGTGLAYGSEKIKFPHWVNAIANGVGCCTALLGAYAGEVISHYLTLYQAQWAACIILVCIGLFFWYVGYIHPLTSRHKQKMKIKKPGWREGIILGLALSFTNVAGGFGATVSNASTVWATTAAITIWGYIMIWLGNVIGIGVIARLLGRYSSFAAGLLLILVGIHQVLG</sequence>
<evidence type="ECO:0000256" key="1">
    <source>
        <dbReference type="ARBA" id="ARBA00022475"/>
    </source>
</evidence>
<evidence type="ECO:0000313" key="7">
    <source>
        <dbReference type="Proteomes" id="UP000050482"/>
    </source>
</evidence>
<protein>
    <recommendedName>
        <fullName evidence="8">Sporulation protein</fullName>
    </recommendedName>
</protein>
<dbReference type="Proteomes" id="UP000050482">
    <property type="component" value="Unassembled WGS sequence"/>
</dbReference>
<dbReference type="PANTHER" id="PTHR35529:SF2">
    <property type="entry name" value="SPORULATION PROTEIN YTAF-RELATED"/>
    <property type="match status" value="1"/>
</dbReference>
<keyword evidence="4 5" id="KW-0472">Membrane</keyword>
<keyword evidence="2 5" id="KW-0812">Transmembrane</keyword>
<comment type="caution">
    <text evidence="6">The sequence shown here is derived from an EMBL/GenBank/DDBJ whole genome shotgun (WGS) entry which is preliminary data.</text>
</comment>
<evidence type="ECO:0000256" key="4">
    <source>
        <dbReference type="ARBA" id="ARBA00023136"/>
    </source>
</evidence>
<accession>A0A0P9C936</accession>
<feature type="transmembrane region" description="Helical" evidence="5">
    <location>
        <begin position="112"/>
        <end position="132"/>
    </location>
</feature>
<reference evidence="6 7" key="1">
    <citation type="submission" date="2015-09" db="EMBL/GenBank/DDBJ databases">
        <title>Draft genome sequence of Alicyclobacillus ferrooxydans DSM 22381.</title>
        <authorList>
            <person name="Hemp J."/>
        </authorList>
    </citation>
    <scope>NUCLEOTIDE SEQUENCE [LARGE SCALE GENOMIC DNA]</scope>
    <source>
        <strain evidence="6 7">TC-34</strain>
    </source>
</reference>
<keyword evidence="7" id="KW-1185">Reference proteome</keyword>
<dbReference type="PATRIC" id="fig|471514.4.peg.4109"/>
<keyword evidence="3 5" id="KW-1133">Transmembrane helix</keyword>
<keyword evidence="1" id="KW-1003">Cell membrane</keyword>
<gene>
    <name evidence="6" type="ORF">AN477_20245</name>
</gene>
<dbReference type="Pfam" id="PF02659">
    <property type="entry name" value="Mntp"/>
    <property type="match status" value="1"/>
</dbReference>
<feature type="transmembrane region" description="Helical" evidence="5">
    <location>
        <begin position="38"/>
        <end position="58"/>
    </location>
</feature>
<evidence type="ECO:0000313" key="6">
    <source>
        <dbReference type="EMBL" id="KPV41854.1"/>
    </source>
</evidence>
<feature type="transmembrane region" description="Helical" evidence="5">
    <location>
        <begin position="70"/>
        <end position="91"/>
    </location>
</feature>
<dbReference type="OrthoDB" id="1679205at2"/>
<organism evidence="6 7">
    <name type="scientific">Alicyclobacillus ferrooxydans</name>
    <dbReference type="NCBI Taxonomy" id="471514"/>
    <lineage>
        <taxon>Bacteria</taxon>
        <taxon>Bacillati</taxon>
        <taxon>Bacillota</taxon>
        <taxon>Bacilli</taxon>
        <taxon>Bacillales</taxon>
        <taxon>Alicyclobacillaceae</taxon>
        <taxon>Alicyclobacillus</taxon>
    </lineage>
</organism>
<dbReference type="AlphaFoldDB" id="A0A0P9C936"/>
<evidence type="ECO:0000256" key="5">
    <source>
        <dbReference type="SAM" id="Phobius"/>
    </source>
</evidence>
<dbReference type="PANTHER" id="PTHR35529">
    <property type="entry name" value="MANGANESE EFFLUX PUMP MNTP-RELATED"/>
    <property type="match status" value="1"/>
</dbReference>
<evidence type="ECO:0000256" key="2">
    <source>
        <dbReference type="ARBA" id="ARBA00022692"/>
    </source>
</evidence>
<feature type="transmembrane region" description="Helical" evidence="5">
    <location>
        <begin position="138"/>
        <end position="164"/>
    </location>
</feature>
<evidence type="ECO:0008006" key="8">
    <source>
        <dbReference type="Google" id="ProtNLM"/>
    </source>
</evidence>
<name>A0A0P9C936_9BACL</name>
<feature type="transmembrane region" description="Helical" evidence="5">
    <location>
        <begin position="171"/>
        <end position="189"/>
    </location>
</feature>
<proteinExistence type="predicted"/>
<evidence type="ECO:0000256" key="3">
    <source>
        <dbReference type="ARBA" id="ARBA00022989"/>
    </source>
</evidence>
<dbReference type="EMBL" id="LJCO01000090">
    <property type="protein sequence ID" value="KPV41854.1"/>
    <property type="molecule type" value="Genomic_DNA"/>
</dbReference>